<evidence type="ECO:0000256" key="9">
    <source>
        <dbReference type="RuleBase" id="RU000556"/>
    </source>
</evidence>
<dbReference type="PROSITE" id="PS00829">
    <property type="entry name" value="GREAB_1"/>
    <property type="match status" value="1"/>
</dbReference>
<comment type="caution">
    <text evidence="12">The sequence shown here is derived from an EMBL/GenBank/DDBJ whole genome shotgun (WGS) entry which is preliminary data.</text>
</comment>
<evidence type="ECO:0000256" key="6">
    <source>
        <dbReference type="ARBA" id="ARBA00024916"/>
    </source>
</evidence>
<dbReference type="PANTHER" id="PTHR30437:SF4">
    <property type="entry name" value="TRANSCRIPTION ELONGATION FACTOR GREA"/>
    <property type="match status" value="1"/>
</dbReference>
<evidence type="ECO:0000256" key="2">
    <source>
        <dbReference type="ARBA" id="ARBA00013729"/>
    </source>
</evidence>
<evidence type="ECO:0000259" key="11">
    <source>
        <dbReference type="Pfam" id="PF03449"/>
    </source>
</evidence>
<dbReference type="Gene3D" id="1.10.287.180">
    <property type="entry name" value="Transcription elongation factor, GreA/GreB, N-terminal domain"/>
    <property type="match status" value="1"/>
</dbReference>
<reference evidence="12 13" key="1">
    <citation type="submission" date="2020-08" db="EMBL/GenBank/DDBJ databases">
        <title>Bridging the membrane lipid divide: bacteria of the FCB group superphylum have the potential to synthesize archaeal ether lipids.</title>
        <authorList>
            <person name="Villanueva L."/>
            <person name="Von Meijenfeldt F.A.B."/>
            <person name="Westbye A.B."/>
            <person name="Yadav S."/>
            <person name="Hopmans E.C."/>
            <person name="Dutilh B.E."/>
            <person name="Sinninghe Damste J.S."/>
        </authorList>
    </citation>
    <scope>NUCLEOTIDE SEQUENCE [LARGE SCALE GENOMIC DNA]</scope>
    <source>
        <strain evidence="12">NIOZ-UU36</strain>
    </source>
</reference>
<dbReference type="PIRSF" id="PIRSF006092">
    <property type="entry name" value="GreA_GreB"/>
    <property type="match status" value="1"/>
</dbReference>
<proteinExistence type="inferred from homology"/>
<name>A0A8J6TJ99_9CHLR</name>
<dbReference type="PANTHER" id="PTHR30437">
    <property type="entry name" value="TRANSCRIPTION ELONGATION FACTOR GREA"/>
    <property type="match status" value="1"/>
</dbReference>
<dbReference type="InterPro" id="IPR001437">
    <property type="entry name" value="Tscrpt_elong_fac_GreA/B_C"/>
</dbReference>
<dbReference type="InterPro" id="IPR028624">
    <property type="entry name" value="Tscrpt_elong_fac_GreA/B"/>
</dbReference>
<dbReference type="FunFam" id="1.10.287.180:FF:000001">
    <property type="entry name" value="Transcription elongation factor GreA"/>
    <property type="match status" value="1"/>
</dbReference>
<dbReference type="PROSITE" id="PS00830">
    <property type="entry name" value="GREAB_2"/>
    <property type="match status" value="1"/>
</dbReference>
<dbReference type="Gene3D" id="3.10.50.30">
    <property type="entry name" value="Transcription elongation factor, GreA/GreB, C-terminal domain"/>
    <property type="match status" value="1"/>
</dbReference>
<evidence type="ECO:0000313" key="12">
    <source>
        <dbReference type="EMBL" id="MBC8335307.1"/>
    </source>
</evidence>
<dbReference type="InterPro" id="IPR018151">
    <property type="entry name" value="TF_GreA/GreB_CS"/>
</dbReference>
<dbReference type="GO" id="GO:0003677">
    <property type="term" value="F:DNA binding"/>
    <property type="evidence" value="ECO:0007669"/>
    <property type="project" value="UniProtKB-UniRule"/>
</dbReference>
<evidence type="ECO:0000256" key="1">
    <source>
        <dbReference type="ARBA" id="ARBA00008213"/>
    </source>
</evidence>
<dbReference type="InterPro" id="IPR036953">
    <property type="entry name" value="GreA/GreB_C_sf"/>
</dbReference>
<dbReference type="GO" id="GO:0003746">
    <property type="term" value="F:translation elongation factor activity"/>
    <property type="evidence" value="ECO:0007669"/>
    <property type="project" value="UniProtKB-KW"/>
</dbReference>
<evidence type="ECO:0000256" key="7">
    <source>
        <dbReference type="ARBA" id="ARBA00030776"/>
    </source>
</evidence>
<dbReference type="InterPro" id="IPR006359">
    <property type="entry name" value="Tscrpt_elong_fac_GreA"/>
</dbReference>
<evidence type="ECO:0000256" key="8">
    <source>
        <dbReference type="HAMAP-Rule" id="MF_00105"/>
    </source>
</evidence>
<sequence>MSKQETTYLTPEGNSRLKAELEDLKGSQRDDLAKRLRSAIQMGDLSENADYHKAKEDQAFLEGRIQELQYILSKAVIIEDDGKPKNVVTVGAYVTIQEEDFPPETYHVVGAKEADPRNGKISHASPIGSALLDHRVNDEVEADAPGGKLKLKILKIK</sequence>
<keyword evidence="3 8" id="KW-0805">Transcription regulation</keyword>
<dbReference type="SUPFAM" id="SSF46557">
    <property type="entry name" value="GreA transcript cleavage protein, N-terminal domain"/>
    <property type="match status" value="1"/>
</dbReference>
<evidence type="ECO:0000256" key="3">
    <source>
        <dbReference type="ARBA" id="ARBA00023015"/>
    </source>
</evidence>
<dbReference type="NCBIfam" id="TIGR01462">
    <property type="entry name" value="greA"/>
    <property type="match status" value="1"/>
</dbReference>
<comment type="similarity">
    <text evidence="1 8 9">Belongs to the GreA/GreB family.</text>
</comment>
<dbReference type="AlphaFoldDB" id="A0A8J6TJ99"/>
<dbReference type="NCBIfam" id="NF001263">
    <property type="entry name" value="PRK00226.1-4"/>
    <property type="match status" value="1"/>
</dbReference>
<keyword evidence="12" id="KW-0251">Elongation factor</keyword>
<dbReference type="GO" id="GO:0032784">
    <property type="term" value="P:regulation of DNA-templated transcription elongation"/>
    <property type="evidence" value="ECO:0007669"/>
    <property type="project" value="UniProtKB-UniRule"/>
</dbReference>
<dbReference type="InterPro" id="IPR023459">
    <property type="entry name" value="Tscrpt_elong_fac_GreA/B_fam"/>
</dbReference>
<accession>A0A8J6TJ99</accession>
<comment type="function">
    <text evidence="6 8 9">Necessary for efficient RNA polymerase transcription elongation past template-encoded arresting sites. The arresting sites in DNA have the property of trapping a certain fraction of elongating RNA polymerases that pass through, resulting in locked ternary complexes. Cleavage of the nascent transcript by cleavage factors such as GreA or GreB allows the resumption of elongation from the new 3'terminus. GreA releases sequences of 2 to 3 nucleotides.</text>
</comment>
<dbReference type="Pfam" id="PF03449">
    <property type="entry name" value="GreA_GreB_N"/>
    <property type="match status" value="1"/>
</dbReference>
<dbReference type="Proteomes" id="UP000614469">
    <property type="component" value="Unassembled WGS sequence"/>
</dbReference>
<feature type="domain" description="Transcription elongation factor GreA/GreB C-terminal" evidence="10">
    <location>
        <begin position="84"/>
        <end position="157"/>
    </location>
</feature>
<dbReference type="Pfam" id="PF01272">
    <property type="entry name" value="GreA_GreB"/>
    <property type="match status" value="1"/>
</dbReference>
<gene>
    <name evidence="8 12" type="primary">greA</name>
    <name evidence="12" type="ORF">H8E29_08595</name>
</gene>
<dbReference type="GO" id="GO:0070063">
    <property type="term" value="F:RNA polymerase binding"/>
    <property type="evidence" value="ECO:0007669"/>
    <property type="project" value="InterPro"/>
</dbReference>
<keyword evidence="4 8" id="KW-0238">DNA-binding</keyword>
<feature type="domain" description="Transcription elongation factor GreA/GreB N-terminal" evidence="11">
    <location>
        <begin position="8"/>
        <end position="77"/>
    </location>
</feature>
<keyword evidence="5 8" id="KW-0804">Transcription</keyword>
<dbReference type="SUPFAM" id="SSF54534">
    <property type="entry name" value="FKBP-like"/>
    <property type="match status" value="1"/>
</dbReference>
<evidence type="ECO:0000256" key="5">
    <source>
        <dbReference type="ARBA" id="ARBA00023163"/>
    </source>
</evidence>
<dbReference type="GO" id="GO:0006354">
    <property type="term" value="P:DNA-templated transcription elongation"/>
    <property type="evidence" value="ECO:0007669"/>
    <property type="project" value="TreeGrafter"/>
</dbReference>
<dbReference type="InterPro" id="IPR036805">
    <property type="entry name" value="Tscrpt_elong_fac_GreA/B_N_sf"/>
</dbReference>
<evidence type="ECO:0000256" key="4">
    <source>
        <dbReference type="ARBA" id="ARBA00023125"/>
    </source>
</evidence>
<dbReference type="HAMAP" id="MF_00105">
    <property type="entry name" value="GreA_GreB"/>
    <property type="match status" value="1"/>
</dbReference>
<evidence type="ECO:0000313" key="13">
    <source>
        <dbReference type="Proteomes" id="UP000614469"/>
    </source>
</evidence>
<evidence type="ECO:0000259" key="10">
    <source>
        <dbReference type="Pfam" id="PF01272"/>
    </source>
</evidence>
<organism evidence="12 13">
    <name type="scientific">Candidatus Desulfolinea nitratireducens</name>
    <dbReference type="NCBI Taxonomy" id="2841698"/>
    <lineage>
        <taxon>Bacteria</taxon>
        <taxon>Bacillati</taxon>
        <taxon>Chloroflexota</taxon>
        <taxon>Anaerolineae</taxon>
        <taxon>Anaerolineales</taxon>
        <taxon>Anaerolineales incertae sedis</taxon>
        <taxon>Candidatus Desulfolinea</taxon>
    </lineage>
</organism>
<dbReference type="EMBL" id="JACNJN010000102">
    <property type="protein sequence ID" value="MBC8335307.1"/>
    <property type="molecule type" value="Genomic_DNA"/>
</dbReference>
<protein>
    <recommendedName>
        <fullName evidence="2 8">Transcription elongation factor GreA</fullName>
    </recommendedName>
    <alternativeName>
        <fullName evidence="7 8">Transcript cleavage factor GreA</fullName>
    </alternativeName>
</protein>
<keyword evidence="12" id="KW-0648">Protein biosynthesis</keyword>
<dbReference type="InterPro" id="IPR022691">
    <property type="entry name" value="Tscrpt_elong_fac_GreA/B_N"/>
</dbReference>